<dbReference type="Proteomes" id="UP000499080">
    <property type="component" value="Unassembled WGS sequence"/>
</dbReference>
<keyword evidence="1" id="KW-0812">Transmembrane</keyword>
<evidence type="ECO:0000313" key="3">
    <source>
        <dbReference type="Proteomes" id="UP000499080"/>
    </source>
</evidence>
<keyword evidence="1" id="KW-1133">Transmembrane helix</keyword>
<comment type="caution">
    <text evidence="2">The sequence shown here is derived from an EMBL/GenBank/DDBJ whole genome shotgun (WGS) entry which is preliminary data.</text>
</comment>
<reference evidence="2 3" key="1">
    <citation type="journal article" date="2019" name="Sci. Rep.">
        <title>Orb-weaving spider Araneus ventricosus genome elucidates the spidroin gene catalogue.</title>
        <authorList>
            <person name="Kono N."/>
            <person name="Nakamura H."/>
            <person name="Ohtoshi R."/>
            <person name="Moran D.A.P."/>
            <person name="Shinohara A."/>
            <person name="Yoshida Y."/>
            <person name="Fujiwara M."/>
            <person name="Mori M."/>
            <person name="Tomita M."/>
            <person name="Arakawa K."/>
        </authorList>
    </citation>
    <scope>NUCLEOTIDE SEQUENCE [LARGE SCALE GENOMIC DNA]</scope>
</reference>
<keyword evidence="3" id="KW-1185">Reference proteome</keyword>
<organism evidence="2 3">
    <name type="scientific">Araneus ventricosus</name>
    <name type="common">Orbweaver spider</name>
    <name type="synonym">Epeira ventricosa</name>
    <dbReference type="NCBI Taxonomy" id="182803"/>
    <lineage>
        <taxon>Eukaryota</taxon>
        <taxon>Metazoa</taxon>
        <taxon>Ecdysozoa</taxon>
        <taxon>Arthropoda</taxon>
        <taxon>Chelicerata</taxon>
        <taxon>Arachnida</taxon>
        <taxon>Araneae</taxon>
        <taxon>Araneomorphae</taxon>
        <taxon>Entelegynae</taxon>
        <taxon>Araneoidea</taxon>
        <taxon>Araneidae</taxon>
        <taxon>Araneus</taxon>
    </lineage>
</organism>
<gene>
    <name evidence="2" type="ORF">AVEN_112494_1</name>
</gene>
<evidence type="ECO:0000256" key="1">
    <source>
        <dbReference type="SAM" id="Phobius"/>
    </source>
</evidence>
<feature type="transmembrane region" description="Helical" evidence="1">
    <location>
        <begin position="20"/>
        <end position="42"/>
    </location>
</feature>
<proteinExistence type="predicted"/>
<dbReference type="AlphaFoldDB" id="A0A4Y2LVM2"/>
<sequence>VAAGCLLGGYGFQNFGGRETFFWIGVIAFVLGIVNCAINIVLSYRRTDHKNEIPELKKSLNAQR</sequence>
<keyword evidence="1" id="KW-0472">Membrane</keyword>
<protein>
    <submittedName>
        <fullName evidence="2">Uncharacterized protein</fullName>
    </submittedName>
</protein>
<dbReference type="OrthoDB" id="515887at2759"/>
<name>A0A4Y2LVM2_ARAVE</name>
<accession>A0A4Y2LVM2</accession>
<feature type="non-terminal residue" evidence="2">
    <location>
        <position position="1"/>
    </location>
</feature>
<dbReference type="EMBL" id="BGPR01006387">
    <property type="protein sequence ID" value="GBN18529.1"/>
    <property type="molecule type" value="Genomic_DNA"/>
</dbReference>
<evidence type="ECO:0000313" key="2">
    <source>
        <dbReference type="EMBL" id="GBN18529.1"/>
    </source>
</evidence>